<dbReference type="InterPro" id="IPR028098">
    <property type="entry name" value="Glyco_trans_4-like_N"/>
</dbReference>
<organism evidence="3 4">
    <name type="scientific">Thermosulfurimonas dismutans</name>
    <dbReference type="NCBI Taxonomy" id="999894"/>
    <lineage>
        <taxon>Bacteria</taxon>
        <taxon>Pseudomonadati</taxon>
        <taxon>Thermodesulfobacteriota</taxon>
        <taxon>Thermodesulfobacteria</taxon>
        <taxon>Thermodesulfobacteriales</taxon>
        <taxon>Thermodesulfobacteriaceae</taxon>
        <taxon>Thermosulfurimonas</taxon>
    </lineage>
</organism>
<dbReference type="EMBL" id="LWLG01000001">
    <property type="protein sequence ID" value="OAQ21830.1"/>
    <property type="molecule type" value="Genomic_DNA"/>
</dbReference>
<evidence type="ECO:0000313" key="4">
    <source>
        <dbReference type="Proteomes" id="UP000078390"/>
    </source>
</evidence>
<dbReference type="CDD" id="cd03801">
    <property type="entry name" value="GT4_PimA-like"/>
    <property type="match status" value="1"/>
</dbReference>
<evidence type="ECO:0000259" key="2">
    <source>
        <dbReference type="Pfam" id="PF13439"/>
    </source>
</evidence>
<keyword evidence="3" id="KW-0808">Transferase</keyword>
<dbReference type="Pfam" id="PF13439">
    <property type="entry name" value="Glyco_transf_4"/>
    <property type="match status" value="1"/>
</dbReference>
<dbReference type="STRING" id="999894.TDIS_0348"/>
<dbReference type="OrthoDB" id="433681at2"/>
<proteinExistence type="predicted"/>
<protein>
    <submittedName>
        <fullName evidence="3">Glycosyltransferase</fullName>
    </submittedName>
</protein>
<name>A0A179D6W1_9BACT</name>
<keyword evidence="4" id="KW-1185">Reference proteome</keyword>
<sequence>MKIALVRPKVGFSLGGAENYTATVAQELASLGHEVVVVADYCNVSGVRHAKARIYGRGSIAKTLSFFLSARKVLAQEKFDIVYTTWRFFPADWVRLSDPLHAVWINLGYEGGAVALRKLRPRHRLILWLEQRSLVAARRIIANSKLVQRQVAEHYPEVASRVEVIYNGVDFERYNLEVRKFREEWRAKLGLGPKEIALLFAGSDWRRKGLPVVLSALEKLPETVKLVVAGGKKLGPKGRVHYLGMVREMEKLYGAADILVLPTRYDPFANVVLEALACGLPVVTTPENGASELIKDGINGSIVIYDPQLWAKEIQKLLKNLPSLEDCRESVKDFSWENHLQKLL</sequence>
<dbReference type="PANTHER" id="PTHR12526:SF623">
    <property type="entry name" value="WABG"/>
    <property type="match status" value="1"/>
</dbReference>
<dbReference type="PANTHER" id="PTHR12526">
    <property type="entry name" value="GLYCOSYLTRANSFERASE"/>
    <property type="match status" value="1"/>
</dbReference>
<evidence type="ECO:0000259" key="1">
    <source>
        <dbReference type="Pfam" id="PF00534"/>
    </source>
</evidence>
<evidence type="ECO:0000313" key="3">
    <source>
        <dbReference type="EMBL" id="OAQ21830.1"/>
    </source>
</evidence>
<dbReference type="RefSeq" id="WP_068668645.1">
    <property type="nucleotide sequence ID" value="NZ_LWLG01000001.1"/>
</dbReference>
<dbReference type="AlphaFoldDB" id="A0A179D6W1"/>
<comment type="caution">
    <text evidence="3">The sequence shown here is derived from an EMBL/GenBank/DDBJ whole genome shotgun (WGS) entry which is preliminary data.</text>
</comment>
<feature type="domain" description="Glycosyltransferase subfamily 4-like N-terminal" evidence="2">
    <location>
        <begin position="15"/>
        <end position="173"/>
    </location>
</feature>
<dbReference type="Gene3D" id="3.40.50.2000">
    <property type="entry name" value="Glycogen Phosphorylase B"/>
    <property type="match status" value="2"/>
</dbReference>
<dbReference type="Proteomes" id="UP000078390">
    <property type="component" value="Unassembled WGS sequence"/>
</dbReference>
<accession>A0A179D6W1</accession>
<feature type="domain" description="Glycosyl transferase family 1" evidence="1">
    <location>
        <begin position="182"/>
        <end position="332"/>
    </location>
</feature>
<gene>
    <name evidence="3" type="ORF">TDIS_0348</name>
</gene>
<reference evidence="3 4" key="1">
    <citation type="submission" date="2016-04" db="EMBL/GenBank/DDBJ databases">
        <title>Genome analysis of Thermosulfurimonas dismutans, the first thermophilic sulfur-disproportionating bacterium of the phylum Thermodesulfobacteria.</title>
        <authorList>
            <person name="Mardanov A.V."/>
            <person name="Beletsky A.V."/>
            <person name="Kadnikov V.V."/>
            <person name="Slobodkin A.I."/>
            <person name="Ravin N.V."/>
        </authorList>
    </citation>
    <scope>NUCLEOTIDE SEQUENCE [LARGE SCALE GENOMIC DNA]</scope>
    <source>
        <strain evidence="3 4">S95</strain>
    </source>
</reference>
<dbReference type="InterPro" id="IPR001296">
    <property type="entry name" value="Glyco_trans_1"/>
</dbReference>
<dbReference type="GO" id="GO:0016757">
    <property type="term" value="F:glycosyltransferase activity"/>
    <property type="evidence" value="ECO:0007669"/>
    <property type="project" value="InterPro"/>
</dbReference>
<dbReference type="Pfam" id="PF00534">
    <property type="entry name" value="Glycos_transf_1"/>
    <property type="match status" value="1"/>
</dbReference>
<dbReference type="SUPFAM" id="SSF53756">
    <property type="entry name" value="UDP-Glycosyltransferase/glycogen phosphorylase"/>
    <property type="match status" value="1"/>
</dbReference>